<dbReference type="NCBIfam" id="TIGR02937">
    <property type="entry name" value="sigma70-ECF"/>
    <property type="match status" value="1"/>
</dbReference>
<evidence type="ECO:0000313" key="1">
    <source>
        <dbReference type="EMBL" id="CAB4735852.1"/>
    </source>
</evidence>
<organism evidence="1">
    <name type="scientific">freshwater metagenome</name>
    <dbReference type="NCBI Taxonomy" id="449393"/>
    <lineage>
        <taxon>unclassified sequences</taxon>
        <taxon>metagenomes</taxon>
        <taxon>ecological metagenomes</taxon>
    </lineage>
</organism>
<sequence>MELNKEQENYLITFETAVQRLVMNMPNIHVSARMDVVRYITEWLLHRPKFFTTHTPHHLARAVTRTRAIDYIRQQSRQAAARTWNDIDKCFESNVSLDEFVALEGGDRISNPFVSQAYDPERTFFDEVSRQLIDQALTRFLTKKQYDVFTLRTFADFTVNEIAALTSNEHYNVSKLYKQALKRLRQRYLENPEAFGL</sequence>
<dbReference type="InterPro" id="IPR013324">
    <property type="entry name" value="RNA_pol_sigma_r3/r4-like"/>
</dbReference>
<dbReference type="EMBL" id="CAEZYH010000161">
    <property type="protein sequence ID" value="CAB4735852.1"/>
    <property type="molecule type" value="Genomic_DNA"/>
</dbReference>
<accession>A0A6J6SLW0</accession>
<dbReference type="GO" id="GO:0003700">
    <property type="term" value="F:DNA-binding transcription factor activity"/>
    <property type="evidence" value="ECO:0007669"/>
    <property type="project" value="InterPro"/>
</dbReference>
<dbReference type="EMBL" id="CAFBMF010000241">
    <property type="protein sequence ID" value="CAB4918784.1"/>
    <property type="molecule type" value="Genomic_DNA"/>
</dbReference>
<dbReference type="Gene3D" id="1.20.140.160">
    <property type="match status" value="1"/>
</dbReference>
<dbReference type="AlphaFoldDB" id="A0A6J6SLW0"/>
<evidence type="ECO:0000313" key="2">
    <source>
        <dbReference type="EMBL" id="CAB4918784.1"/>
    </source>
</evidence>
<dbReference type="EMBL" id="CAFBPS010000219">
    <property type="protein sequence ID" value="CAB5037799.1"/>
    <property type="molecule type" value="Genomic_DNA"/>
</dbReference>
<protein>
    <submittedName>
        <fullName evidence="1">Unannotated protein</fullName>
    </submittedName>
</protein>
<evidence type="ECO:0000313" key="3">
    <source>
        <dbReference type="EMBL" id="CAB5037799.1"/>
    </source>
</evidence>
<dbReference type="InterPro" id="IPR014284">
    <property type="entry name" value="RNA_pol_sigma-70_dom"/>
</dbReference>
<gene>
    <name evidence="1" type="ORF">UFOPK2658_01982</name>
    <name evidence="2" type="ORF">UFOPK3494_01957</name>
    <name evidence="3" type="ORF">UFOPK4134_01811</name>
</gene>
<proteinExistence type="predicted"/>
<reference evidence="1" key="1">
    <citation type="submission" date="2020-05" db="EMBL/GenBank/DDBJ databases">
        <authorList>
            <person name="Chiriac C."/>
            <person name="Salcher M."/>
            <person name="Ghai R."/>
            <person name="Kavagutti S V."/>
        </authorList>
    </citation>
    <scope>NUCLEOTIDE SEQUENCE</scope>
</reference>
<dbReference type="SUPFAM" id="SSF88659">
    <property type="entry name" value="Sigma3 and sigma4 domains of RNA polymerase sigma factors"/>
    <property type="match status" value="1"/>
</dbReference>
<name>A0A6J6SLW0_9ZZZZ</name>
<dbReference type="GO" id="GO:0006352">
    <property type="term" value="P:DNA-templated transcription initiation"/>
    <property type="evidence" value="ECO:0007669"/>
    <property type="project" value="InterPro"/>
</dbReference>